<evidence type="ECO:0000259" key="7">
    <source>
        <dbReference type="Pfam" id="PF18565"/>
    </source>
</evidence>
<keyword evidence="2 8" id="KW-0378">Hydrolase</keyword>
<evidence type="ECO:0000313" key="8">
    <source>
        <dbReference type="EMBL" id="TFD84014.1"/>
    </source>
</evidence>
<dbReference type="InterPro" id="IPR006103">
    <property type="entry name" value="Glyco_hydro_2_cat"/>
</dbReference>
<comment type="similarity">
    <text evidence="1">Belongs to the glycosyl hydrolase 2 family.</text>
</comment>
<dbReference type="EMBL" id="SOHM01000042">
    <property type="protein sequence ID" value="TFD84014.1"/>
    <property type="molecule type" value="Genomic_DNA"/>
</dbReference>
<dbReference type="PRINTS" id="PR00132">
    <property type="entry name" value="GLHYDRLASE2"/>
</dbReference>
<sequence length="805" mass="86766">MTATLFTDGWTFGAQGEAPAPVTLPHDAMISETRTADAPSGAHGGYFAGGSYVYAKRWFAPAHADDRLFRLFFEGVYGDATILLNGEEVGNNISGYREFVVPLPGVVAGAENLIEVQVDNADQPNSRWYSGSGIYRRVWLEDFSPVHLDHGGLTLRTVSLGDPAILEAVVDLDRAAHGAELLVRLVDDGVSVAESRRLVTGPQTTLTLEVPNPKPWSDRSPHLYTVYVALLVAGVIVDEQEMRTGLRTVDVDPRRGLLINGVRTLLRGGCVHHDSGPLGAATFRAAEYRRARILKENGFNAIRSAHTPMSRDLLDACDELGLYVLDELTDVWSNRKVAFDLAPRFEEIWPDDARSMVAKDRNHPSVIIYSIGNENTETSTPAGVETAREMRAFVKALDPDRPVTAAVNFLLNLMAGRKAGAQSAAPAPATPNKKRPTAVTSTAANIMADKLGSIMQLVARAPGADKTTRDVLATLDVASYNYAWGRYKSDAKRHPDRVVLGSESLPGDIVRLWPIVEKLPNVIGDFSWTAWDYLGEAGIGTWAYGEDSLTATLSKPFPHVTAGPGAIDITGVPGAQSLLNRAVWGLLDEPAVTVRPLDRAGEKIRRTAWRSTDAVASWSWAGAEGKAAELEVYSTDEEVEVFVNGRTLGRKRAGARVGFVTRYRTEYEPGEVVAVGYRGRVETARSSLRSCDAPTLTLVAETSHLPADKQELVFVRIEIADENGVVEMLQDDVITLEVSGNATLAALGSGAPATTESFSAAQHSTHYGRALAIIRSDGTAGPVSVKATSTRHGSAELQLAVLVGT</sequence>
<dbReference type="InterPro" id="IPR017853">
    <property type="entry name" value="GH"/>
</dbReference>
<dbReference type="InterPro" id="IPR013783">
    <property type="entry name" value="Ig-like_fold"/>
</dbReference>
<protein>
    <submittedName>
        <fullName evidence="8">Glycoside hydrolase family 2 protein</fullName>
    </submittedName>
</protein>
<evidence type="ECO:0000256" key="3">
    <source>
        <dbReference type="ARBA" id="ARBA00023295"/>
    </source>
</evidence>
<dbReference type="OrthoDB" id="9762066at2"/>
<dbReference type="SUPFAM" id="SSF49303">
    <property type="entry name" value="beta-Galactosidase/glucuronidase domain"/>
    <property type="match status" value="1"/>
</dbReference>
<dbReference type="InterPro" id="IPR036156">
    <property type="entry name" value="Beta-gal/glucu_dom_sf"/>
</dbReference>
<dbReference type="InterPro" id="IPR008979">
    <property type="entry name" value="Galactose-bd-like_sf"/>
</dbReference>
<dbReference type="RefSeq" id="WP_134642555.1">
    <property type="nucleotide sequence ID" value="NZ_SOHM01000042.1"/>
</dbReference>
<dbReference type="SUPFAM" id="SSF51445">
    <property type="entry name" value="(Trans)glycosidases"/>
    <property type="match status" value="1"/>
</dbReference>
<dbReference type="PANTHER" id="PTHR42732">
    <property type="entry name" value="BETA-GALACTOSIDASE"/>
    <property type="match status" value="1"/>
</dbReference>
<dbReference type="Gene3D" id="3.20.20.80">
    <property type="entry name" value="Glycosidases"/>
    <property type="match status" value="1"/>
</dbReference>
<dbReference type="InterPro" id="IPR040605">
    <property type="entry name" value="Glyco_hydro2_dom5"/>
</dbReference>
<gene>
    <name evidence="8" type="ORF">E3T61_19765</name>
</gene>
<evidence type="ECO:0000259" key="6">
    <source>
        <dbReference type="Pfam" id="PF16355"/>
    </source>
</evidence>
<dbReference type="InterPro" id="IPR006102">
    <property type="entry name" value="Ig-like_GH2"/>
</dbReference>
<evidence type="ECO:0000256" key="1">
    <source>
        <dbReference type="ARBA" id="ARBA00007401"/>
    </source>
</evidence>
<dbReference type="PANTHER" id="PTHR42732:SF1">
    <property type="entry name" value="BETA-MANNOSIDASE"/>
    <property type="match status" value="1"/>
</dbReference>
<dbReference type="Pfam" id="PF00703">
    <property type="entry name" value="Glyco_hydro_2"/>
    <property type="match status" value="1"/>
</dbReference>
<dbReference type="InterPro" id="IPR051913">
    <property type="entry name" value="GH2_Domain-Containing"/>
</dbReference>
<dbReference type="GO" id="GO:0005975">
    <property type="term" value="P:carbohydrate metabolic process"/>
    <property type="evidence" value="ECO:0007669"/>
    <property type="project" value="InterPro"/>
</dbReference>
<dbReference type="Pfam" id="PF16355">
    <property type="entry name" value="DUF4982"/>
    <property type="match status" value="1"/>
</dbReference>
<dbReference type="InterPro" id="IPR006101">
    <property type="entry name" value="Glyco_hydro_2"/>
</dbReference>
<dbReference type="Pfam" id="PF18565">
    <property type="entry name" value="Glyco_hydro2_C5"/>
    <property type="match status" value="1"/>
</dbReference>
<dbReference type="Proteomes" id="UP000298468">
    <property type="component" value="Unassembled WGS sequence"/>
</dbReference>
<dbReference type="GO" id="GO:0004553">
    <property type="term" value="F:hydrolase activity, hydrolyzing O-glycosyl compounds"/>
    <property type="evidence" value="ECO:0007669"/>
    <property type="project" value="InterPro"/>
</dbReference>
<dbReference type="InterPro" id="IPR032311">
    <property type="entry name" value="DUF4982"/>
</dbReference>
<accession>A0A4R9BGH5</accession>
<keyword evidence="9" id="KW-1185">Reference proteome</keyword>
<feature type="domain" description="Glycoside hydrolase family 2 immunoglobulin-like beta-sandwich" evidence="4">
    <location>
        <begin position="194"/>
        <end position="247"/>
    </location>
</feature>
<keyword evidence="3" id="KW-0326">Glycosidase</keyword>
<comment type="caution">
    <text evidence="8">The sequence shown here is derived from an EMBL/GenBank/DDBJ whole genome shotgun (WGS) entry which is preliminary data.</text>
</comment>
<dbReference type="AlphaFoldDB" id="A0A4R9BGH5"/>
<evidence type="ECO:0000259" key="5">
    <source>
        <dbReference type="Pfam" id="PF02836"/>
    </source>
</evidence>
<feature type="domain" description="Glycoside hydrolase family 2" evidence="7">
    <location>
        <begin position="696"/>
        <end position="797"/>
    </location>
</feature>
<reference evidence="8 9" key="1">
    <citation type="submission" date="2019-03" db="EMBL/GenBank/DDBJ databases">
        <title>Genomics of glacier-inhabiting Cryobacterium strains.</title>
        <authorList>
            <person name="Liu Q."/>
            <person name="Xin Y.-H."/>
        </authorList>
    </citation>
    <scope>NUCLEOTIDE SEQUENCE [LARGE SCALE GENOMIC DNA]</scope>
    <source>
        <strain evidence="8 9">Sr59</strain>
    </source>
</reference>
<feature type="domain" description="Glycoside hydrolase family 2 catalytic" evidence="5">
    <location>
        <begin position="256"/>
        <end position="406"/>
    </location>
</feature>
<dbReference type="Gene3D" id="2.60.40.10">
    <property type="entry name" value="Immunoglobulins"/>
    <property type="match status" value="3"/>
</dbReference>
<evidence type="ECO:0000313" key="9">
    <source>
        <dbReference type="Proteomes" id="UP000298468"/>
    </source>
</evidence>
<proteinExistence type="inferred from homology"/>
<name>A0A4R9BGH5_9MICO</name>
<dbReference type="Gene3D" id="2.60.120.260">
    <property type="entry name" value="Galactose-binding domain-like"/>
    <property type="match status" value="1"/>
</dbReference>
<evidence type="ECO:0000259" key="4">
    <source>
        <dbReference type="Pfam" id="PF00703"/>
    </source>
</evidence>
<dbReference type="SUPFAM" id="SSF49785">
    <property type="entry name" value="Galactose-binding domain-like"/>
    <property type="match status" value="1"/>
</dbReference>
<feature type="domain" description="DUF4982" evidence="6">
    <location>
        <begin position="625"/>
        <end position="680"/>
    </location>
</feature>
<organism evidence="8 9">
    <name type="scientific">Cryobacterium lactosi</name>
    <dbReference type="NCBI Taxonomy" id="1259202"/>
    <lineage>
        <taxon>Bacteria</taxon>
        <taxon>Bacillati</taxon>
        <taxon>Actinomycetota</taxon>
        <taxon>Actinomycetes</taxon>
        <taxon>Micrococcales</taxon>
        <taxon>Microbacteriaceae</taxon>
        <taxon>Cryobacterium</taxon>
    </lineage>
</organism>
<dbReference type="Pfam" id="PF02836">
    <property type="entry name" value="Glyco_hydro_2_C"/>
    <property type="match status" value="1"/>
</dbReference>
<evidence type="ECO:0000256" key="2">
    <source>
        <dbReference type="ARBA" id="ARBA00022801"/>
    </source>
</evidence>